<proteinExistence type="inferred from homology"/>
<feature type="domain" description="Thioredoxin" evidence="7">
    <location>
        <begin position="118"/>
        <end position="232"/>
    </location>
</feature>
<dbReference type="CDD" id="cd02984">
    <property type="entry name" value="TRX_PICOT"/>
    <property type="match status" value="1"/>
</dbReference>
<comment type="function">
    <text evidence="5">Monothiol glutaredoxin involved in the biogenesis of iron-sulfur clusters. Binds one iron-sulfur cluster per dimer. The iron-sulfur cluster is bound between subunits, and is complexed by a bound glutathione and a cysteine residue from each subunit.</text>
</comment>
<dbReference type="InterPro" id="IPR036249">
    <property type="entry name" value="Thioredoxin-like_sf"/>
</dbReference>
<feature type="region of interest" description="Disordered" evidence="6">
    <location>
        <begin position="234"/>
        <end position="279"/>
    </location>
</feature>
<keyword evidence="2" id="KW-0479">Metal-binding</keyword>
<dbReference type="GO" id="GO:0005829">
    <property type="term" value="C:cytosol"/>
    <property type="evidence" value="ECO:0007669"/>
    <property type="project" value="TreeGrafter"/>
</dbReference>
<dbReference type="PROSITE" id="PS51352">
    <property type="entry name" value="THIOREDOXIN_2"/>
    <property type="match status" value="1"/>
</dbReference>
<dbReference type="PROSITE" id="PS51354">
    <property type="entry name" value="GLUTAREDOXIN_2"/>
    <property type="match status" value="1"/>
</dbReference>
<dbReference type="STRING" id="1305764.R9PET4"/>
<dbReference type="Gene3D" id="3.40.30.10">
    <property type="entry name" value="Glutaredoxin"/>
    <property type="match status" value="2"/>
</dbReference>
<dbReference type="EMBL" id="DF238833">
    <property type="protein sequence ID" value="GAC99883.1"/>
    <property type="molecule type" value="Genomic_DNA"/>
</dbReference>
<dbReference type="GO" id="GO:0006879">
    <property type="term" value="P:intracellular iron ion homeostasis"/>
    <property type="evidence" value="ECO:0007669"/>
    <property type="project" value="TreeGrafter"/>
</dbReference>
<dbReference type="Pfam" id="PF00085">
    <property type="entry name" value="Thioredoxin"/>
    <property type="match status" value="1"/>
</dbReference>
<dbReference type="FunFam" id="3.40.30.10:FF:000012">
    <property type="entry name" value="Monothiol glutaredoxin"/>
    <property type="match status" value="1"/>
</dbReference>
<evidence type="ECO:0000313" key="9">
    <source>
        <dbReference type="Proteomes" id="UP000014071"/>
    </source>
</evidence>
<keyword evidence="9" id="KW-1185">Reference proteome</keyword>
<evidence type="ECO:0000256" key="4">
    <source>
        <dbReference type="ARBA" id="ARBA00023014"/>
    </source>
</evidence>
<dbReference type="GO" id="GO:0051537">
    <property type="term" value="F:2 iron, 2 sulfur cluster binding"/>
    <property type="evidence" value="ECO:0007669"/>
    <property type="project" value="TreeGrafter"/>
</dbReference>
<evidence type="ECO:0000256" key="3">
    <source>
        <dbReference type="ARBA" id="ARBA00023004"/>
    </source>
</evidence>
<dbReference type="GO" id="GO:0046872">
    <property type="term" value="F:metal ion binding"/>
    <property type="evidence" value="ECO:0007669"/>
    <property type="project" value="UniProtKB-KW"/>
</dbReference>
<dbReference type="FunFam" id="3.40.30.10:FF:000092">
    <property type="entry name" value="Monothiol glutaredoxin"/>
    <property type="match status" value="1"/>
</dbReference>
<organism evidence="8 9">
    <name type="scientific">Pseudozyma hubeiensis (strain SY62)</name>
    <name type="common">Yeast</name>
    <dbReference type="NCBI Taxonomy" id="1305764"/>
    <lineage>
        <taxon>Eukaryota</taxon>
        <taxon>Fungi</taxon>
        <taxon>Dikarya</taxon>
        <taxon>Basidiomycota</taxon>
        <taxon>Ustilaginomycotina</taxon>
        <taxon>Ustilaginomycetes</taxon>
        <taxon>Ustilaginales</taxon>
        <taxon>Ustilaginaceae</taxon>
        <taxon>Pseudozyma</taxon>
    </lineage>
</organism>
<protein>
    <submittedName>
        <fullName evidence="8">Thioredoxin</fullName>
    </submittedName>
</protein>
<evidence type="ECO:0000256" key="1">
    <source>
        <dbReference type="ARBA" id="ARBA00009630"/>
    </source>
</evidence>
<evidence type="ECO:0000256" key="2">
    <source>
        <dbReference type="ARBA" id="ARBA00022723"/>
    </source>
</evidence>
<evidence type="ECO:0000256" key="6">
    <source>
        <dbReference type="SAM" id="MobiDB-lite"/>
    </source>
</evidence>
<evidence type="ECO:0000256" key="5">
    <source>
        <dbReference type="ARBA" id="ARBA00055846"/>
    </source>
</evidence>
<dbReference type="CDD" id="cd03028">
    <property type="entry name" value="GRX_PICOT_like"/>
    <property type="match status" value="1"/>
</dbReference>
<dbReference type="InterPro" id="IPR004480">
    <property type="entry name" value="Monothiol_GRX-rel"/>
</dbReference>
<dbReference type="Proteomes" id="UP000014071">
    <property type="component" value="Unassembled WGS sequence"/>
</dbReference>
<gene>
    <name evidence="8" type="ORF">PHSY_007486</name>
</gene>
<dbReference type="RefSeq" id="XP_012193470.1">
    <property type="nucleotide sequence ID" value="XM_012338080.1"/>
</dbReference>
<dbReference type="GO" id="GO:0005634">
    <property type="term" value="C:nucleus"/>
    <property type="evidence" value="ECO:0007669"/>
    <property type="project" value="TreeGrafter"/>
</dbReference>
<dbReference type="SUPFAM" id="SSF52833">
    <property type="entry name" value="Thioredoxin-like"/>
    <property type="match status" value="2"/>
</dbReference>
<feature type="compositionally biased region" description="Acidic residues" evidence="6">
    <location>
        <begin position="269"/>
        <end position="279"/>
    </location>
</feature>
<dbReference type="PANTHER" id="PTHR10293">
    <property type="entry name" value="GLUTAREDOXIN FAMILY MEMBER"/>
    <property type="match status" value="1"/>
</dbReference>
<name>R9PET4_PSEHS</name>
<keyword evidence="3" id="KW-0408">Iron</keyword>
<evidence type="ECO:0000313" key="8">
    <source>
        <dbReference type="EMBL" id="GAC99883.1"/>
    </source>
</evidence>
<dbReference type="AlphaFoldDB" id="R9PET4"/>
<dbReference type="eggNOG" id="KOG0911">
    <property type="taxonomic scope" value="Eukaryota"/>
</dbReference>
<dbReference type="PANTHER" id="PTHR10293:SF73">
    <property type="entry name" value="GLUTAREDOXIN-3"/>
    <property type="match status" value="1"/>
</dbReference>
<evidence type="ECO:0000259" key="7">
    <source>
        <dbReference type="PROSITE" id="PS51352"/>
    </source>
</evidence>
<sequence>METVDATAHRRVIVITELTQYAGRKRRCECPSWRAVLRLVCLSEVGVPDLAPCVTGTKPGCVRQEVRRDGAASLDYRYEQGTASFGNASVDGFYLIAVLAVRSLRYSHPFNQHFILISMSAEAGPSNLVEVTSPEHFTEIMQTDLTRVSLLNFHAPWAEPCKQMNEVVREIAVKYPQVLCLEIEAESLPDVSESFDIEAVPSFVLLRGHTLLSRISGANASALSAAVATHAAPARSNGTGSVAKTSAAPRAASDVYDASSATRNGTAAYEDDEDEEDVVPETEEEIFARCKKLMEQSKVMLFMKGDPETPRCGFSQKTVNLLRQEKVEYGHYDILKDENVRQGLKKLNEWPTFPQIIVNGELIGGLDILKESIESGEFQEMLEG</sequence>
<reference evidence="9" key="1">
    <citation type="journal article" date="2013" name="Genome Announc.">
        <title>Draft genome sequence of the basidiomycetous yeast-like fungus Pseudozyma hubeiensis SY62, which produces an abundant amount of the biosurfactant mannosylerythritol lipids.</title>
        <authorList>
            <person name="Konishi M."/>
            <person name="Hatada Y."/>
            <person name="Horiuchi J."/>
        </authorList>
    </citation>
    <scope>NUCLEOTIDE SEQUENCE [LARGE SCALE GENOMIC DNA]</scope>
    <source>
        <strain evidence="9">SY62</strain>
    </source>
</reference>
<dbReference type="GeneID" id="24112749"/>
<dbReference type="HOGENOM" id="CLU_026126_12_0_1"/>
<dbReference type="InterPro" id="IPR013766">
    <property type="entry name" value="Thioredoxin_domain"/>
</dbReference>
<dbReference type="InterPro" id="IPR002109">
    <property type="entry name" value="Glutaredoxin"/>
</dbReference>
<keyword evidence="4" id="KW-0411">Iron-sulfur</keyword>
<dbReference type="OrthoDB" id="415696at2759"/>
<comment type="similarity">
    <text evidence="1">Belongs to the glutaredoxin family. Monothiol subfamily.</text>
</comment>
<accession>R9PET4</accession>
<dbReference type="Pfam" id="PF00462">
    <property type="entry name" value="Glutaredoxin"/>
    <property type="match status" value="1"/>
</dbReference>
<dbReference type="GO" id="GO:0015036">
    <property type="term" value="F:disulfide oxidoreductase activity"/>
    <property type="evidence" value="ECO:0007669"/>
    <property type="project" value="UniProtKB-ARBA"/>
</dbReference>
<dbReference type="InterPro" id="IPR033658">
    <property type="entry name" value="GRX_PICOT-like"/>
</dbReference>